<evidence type="ECO:0000256" key="5">
    <source>
        <dbReference type="ARBA" id="ARBA00023002"/>
    </source>
</evidence>
<dbReference type="Pfam" id="PF00984">
    <property type="entry name" value="UDPG_MGDP_dh"/>
    <property type="match status" value="1"/>
</dbReference>
<dbReference type="UniPathway" id="UPA00038">
    <property type="reaction ID" value="UER00491"/>
</dbReference>
<dbReference type="InterPro" id="IPR036291">
    <property type="entry name" value="NAD(P)-bd_dom_sf"/>
</dbReference>
<comment type="pathway">
    <text evidence="1">Nucleotide-sugar biosynthesis; UDP-alpha-D-glucuronate biosynthesis; UDP-alpha-D-glucuronate from UDP-alpha-D-glucose: step 1/1.</text>
</comment>
<dbReference type="InterPro" id="IPR014027">
    <property type="entry name" value="UDP-Glc/GDP-Man_DH_C"/>
</dbReference>
<evidence type="ECO:0000313" key="14">
    <source>
        <dbReference type="Proteomes" id="UP000190328"/>
    </source>
</evidence>
<dbReference type="PIRSF" id="PIRSF500134">
    <property type="entry name" value="UDPglc_DH_bac"/>
    <property type="match status" value="1"/>
</dbReference>
<dbReference type="SUPFAM" id="SSF51735">
    <property type="entry name" value="NAD(P)-binding Rossmann-fold domains"/>
    <property type="match status" value="1"/>
</dbReference>
<dbReference type="InterPro" id="IPR001732">
    <property type="entry name" value="UDP-Glc/GDP-Man_DH_N"/>
</dbReference>
<dbReference type="InterPro" id="IPR028357">
    <property type="entry name" value="UDPglc_DH_bac"/>
</dbReference>
<feature type="binding site" evidence="11">
    <location>
        <position position="257"/>
    </location>
    <ligand>
        <name>NAD(+)</name>
        <dbReference type="ChEBI" id="CHEBI:57540"/>
    </ligand>
</feature>
<dbReference type="OrthoDB" id="9803238at2"/>
<feature type="binding site" evidence="11">
    <location>
        <position position="315"/>
    </location>
    <ligand>
        <name>NAD(+)</name>
        <dbReference type="ChEBI" id="CHEBI:57540"/>
    </ligand>
</feature>
<evidence type="ECO:0000256" key="2">
    <source>
        <dbReference type="ARBA" id="ARBA00006601"/>
    </source>
</evidence>
<dbReference type="Pfam" id="PF03720">
    <property type="entry name" value="UDPG_MGDP_dh_C"/>
    <property type="match status" value="1"/>
</dbReference>
<dbReference type="Pfam" id="PF03721">
    <property type="entry name" value="UDPG_MGDP_dh_N"/>
    <property type="match status" value="1"/>
</dbReference>
<sequence>MKISVFGLGYVGLSNALLLGQNEEVMGFDVNEERIALLNNRQSPIVDEHISDFLQEKQLNLSWTVSFEEAVKHGEYLLIATPTDYNEEECFFDTTSIEKVISDALMIKPESKFLIKSTIPIGYVERLKEQFPNVASIIFTPEFLREGRALYDNLYPSRIIVGNTGDEGKVIGEMFLRNTLKKDVEVIYMRETEAESVKLFANTYLAMRVAYFNELDTFATMNNLDTAQIIEGVSLDPRIGMHYNNPSFGYGGYCLPKDTKQLKANYSNVPENLISAIVASNQTRQEFIAETIEKKQPKKVGVYRLAMKHGSDNFRYSAIQEVMKHLKQKGIDLLVYEPLHESTHFNGFEVIHDLQEFKKQSEIILANRFDDCLQDVKEKVHTHDVFARD</sequence>
<evidence type="ECO:0000313" key="13">
    <source>
        <dbReference type="EMBL" id="SJZ71562.1"/>
    </source>
</evidence>
<reference evidence="13 14" key="1">
    <citation type="submission" date="2017-02" db="EMBL/GenBank/DDBJ databases">
        <authorList>
            <person name="Peterson S.W."/>
        </authorList>
    </citation>
    <scope>NUCLEOTIDE SEQUENCE [LARGE SCALE GENOMIC DNA]</scope>
    <source>
        <strain evidence="13 14">ATCC BAA-1030</strain>
    </source>
</reference>
<keyword evidence="6 8" id="KW-0520">NAD</keyword>
<dbReference type="GO" id="GO:0003979">
    <property type="term" value="F:UDP-glucose 6-dehydrogenase activity"/>
    <property type="evidence" value="ECO:0007669"/>
    <property type="project" value="UniProtKB-EC"/>
</dbReference>
<keyword evidence="14" id="KW-1185">Reference proteome</keyword>
<evidence type="ECO:0000256" key="4">
    <source>
        <dbReference type="ARBA" id="ARBA00015132"/>
    </source>
</evidence>
<comment type="catalytic activity">
    <reaction evidence="7 8">
        <text>UDP-alpha-D-glucose + 2 NAD(+) + H2O = UDP-alpha-D-glucuronate + 2 NADH + 3 H(+)</text>
        <dbReference type="Rhea" id="RHEA:23596"/>
        <dbReference type="ChEBI" id="CHEBI:15377"/>
        <dbReference type="ChEBI" id="CHEBI:15378"/>
        <dbReference type="ChEBI" id="CHEBI:57540"/>
        <dbReference type="ChEBI" id="CHEBI:57945"/>
        <dbReference type="ChEBI" id="CHEBI:58052"/>
        <dbReference type="ChEBI" id="CHEBI:58885"/>
        <dbReference type="EC" id="1.1.1.22"/>
    </reaction>
</comment>
<proteinExistence type="inferred from homology"/>
<feature type="binding site" evidence="11">
    <location>
        <position position="34"/>
    </location>
    <ligand>
        <name>NAD(+)</name>
        <dbReference type="ChEBI" id="CHEBI:57540"/>
    </ligand>
</feature>
<dbReference type="RefSeq" id="WP_078807171.1">
    <property type="nucleotide sequence ID" value="NZ_FUXI01000012.1"/>
</dbReference>
<dbReference type="Gene3D" id="1.10.1040.10">
    <property type="entry name" value="N-(1-d-carboxylethyl)-l-norvaline Dehydrogenase, domain 2"/>
    <property type="match status" value="1"/>
</dbReference>
<dbReference type="GO" id="GO:0051287">
    <property type="term" value="F:NAD binding"/>
    <property type="evidence" value="ECO:0007669"/>
    <property type="project" value="InterPro"/>
</dbReference>
<dbReference type="InterPro" id="IPR036220">
    <property type="entry name" value="UDP-Glc/GDP-Man_DH_C_sf"/>
</dbReference>
<dbReference type="GO" id="GO:0006065">
    <property type="term" value="P:UDP-glucuronate biosynthetic process"/>
    <property type="evidence" value="ECO:0007669"/>
    <property type="project" value="UniProtKB-UniPathway"/>
</dbReference>
<feature type="binding site" evidence="10">
    <location>
        <position position="251"/>
    </location>
    <ligand>
        <name>substrate</name>
    </ligand>
</feature>
<evidence type="ECO:0000256" key="8">
    <source>
        <dbReference type="PIRNR" id="PIRNR000124"/>
    </source>
</evidence>
<feature type="binding site" evidence="11">
    <location>
        <position position="83"/>
    </location>
    <ligand>
        <name>NAD(+)</name>
        <dbReference type="ChEBI" id="CHEBI:57540"/>
    </ligand>
</feature>
<feature type="binding site" evidence="11">
    <location>
        <position position="118"/>
    </location>
    <ligand>
        <name>NAD(+)</name>
        <dbReference type="ChEBI" id="CHEBI:57540"/>
    </ligand>
</feature>
<dbReference type="PANTHER" id="PTHR43750">
    <property type="entry name" value="UDP-GLUCOSE 6-DEHYDROGENASE TUAD"/>
    <property type="match status" value="1"/>
</dbReference>
<gene>
    <name evidence="13" type="ORF">SAMN02745116_01237</name>
</gene>
<feature type="binding site" evidence="10">
    <location>
        <position position="307"/>
    </location>
    <ligand>
        <name>substrate</name>
    </ligand>
</feature>
<dbReference type="AlphaFoldDB" id="A0A1T4MX34"/>
<feature type="domain" description="UDP-glucose/GDP-mannose dehydrogenase C-terminal" evidence="12">
    <location>
        <begin position="301"/>
        <end position="388"/>
    </location>
</feature>
<dbReference type="SUPFAM" id="SSF52413">
    <property type="entry name" value="UDP-glucose/GDP-mannose dehydrogenase C-terminal domain"/>
    <property type="match status" value="1"/>
</dbReference>
<evidence type="ECO:0000256" key="6">
    <source>
        <dbReference type="ARBA" id="ARBA00023027"/>
    </source>
</evidence>
<comment type="similarity">
    <text evidence="2 8">Belongs to the UDP-glucose/GDP-mannose dehydrogenase family.</text>
</comment>
<evidence type="ECO:0000256" key="11">
    <source>
        <dbReference type="PIRSR" id="PIRSR500134-3"/>
    </source>
</evidence>
<feature type="binding site" evidence="11">
    <location>
        <position position="146"/>
    </location>
    <ligand>
        <name>NAD(+)</name>
        <dbReference type="ChEBI" id="CHEBI:57540"/>
    </ligand>
</feature>
<dbReference type="InterPro" id="IPR008927">
    <property type="entry name" value="6-PGluconate_DH-like_C_sf"/>
</dbReference>
<name>A0A1T4MX34_9ENTE</name>
<dbReference type="Gene3D" id="3.40.50.720">
    <property type="entry name" value="NAD(P)-binding Rossmann-like Domain"/>
    <property type="match status" value="2"/>
</dbReference>
<accession>A0A1T4MX34</accession>
<dbReference type="SUPFAM" id="SSF48179">
    <property type="entry name" value="6-phosphogluconate dehydrogenase C-terminal domain-like"/>
    <property type="match status" value="1"/>
</dbReference>
<feature type="binding site" evidence="11">
    <location>
        <position position="29"/>
    </location>
    <ligand>
        <name>NAD(+)</name>
        <dbReference type="ChEBI" id="CHEBI:57540"/>
    </ligand>
</feature>
<evidence type="ECO:0000256" key="10">
    <source>
        <dbReference type="PIRSR" id="PIRSR500134-2"/>
    </source>
</evidence>
<feature type="active site" description="Nucleophile" evidence="9">
    <location>
        <position position="254"/>
    </location>
</feature>
<evidence type="ECO:0000256" key="7">
    <source>
        <dbReference type="ARBA" id="ARBA00047473"/>
    </source>
</evidence>
<feature type="binding site" evidence="10">
    <location>
        <position position="389"/>
    </location>
    <ligand>
        <name>substrate</name>
    </ligand>
</feature>
<dbReference type="NCBIfam" id="TIGR03026">
    <property type="entry name" value="NDP-sugDHase"/>
    <property type="match status" value="1"/>
</dbReference>
<organism evidence="13 14">
    <name type="scientific">Pilibacter termitis</name>
    <dbReference type="NCBI Taxonomy" id="263852"/>
    <lineage>
        <taxon>Bacteria</taxon>
        <taxon>Bacillati</taxon>
        <taxon>Bacillota</taxon>
        <taxon>Bacilli</taxon>
        <taxon>Lactobacillales</taxon>
        <taxon>Enterococcaceae</taxon>
        <taxon>Pilibacter</taxon>
    </lineage>
</organism>
<dbReference type="Proteomes" id="UP000190328">
    <property type="component" value="Unassembled WGS sequence"/>
</dbReference>
<dbReference type="EMBL" id="FUXI01000012">
    <property type="protein sequence ID" value="SJZ71562.1"/>
    <property type="molecule type" value="Genomic_DNA"/>
</dbReference>
<dbReference type="PIRSF" id="PIRSF000124">
    <property type="entry name" value="UDPglc_GDPman_dh"/>
    <property type="match status" value="1"/>
</dbReference>
<feature type="binding site" evidence="10">
    <location>
        <begin position="243"/>
        <end position="247"/>
    </location>
    <ligand>
        <name>substrate</name>
    </ligand>
</feature>
<dbReference type="STRING" id="263852.SAMN02745116_01237"/>
<evidence type="ECO:0000259" key="12">
    <source>
        <dbReference type="SMART" id="SM00984"/>
    </source>
</evidence>
<dbReference type="InterPro" id="IPR017476">
    <property type="entry name" value="UDP-Glc/GDP-Man"/>
</dbReference>
<evidence type="ECO:0000256" key="9">
    <source>
        <dbReference type="PIRSR" id="PIRSR500134-1"/>
    </source>
</evidence>
<keyword evidence="5 8" id="KW-0560">Oxidoreductase</keyword>
<dbReference type="InterPro" id="IPR014026">
    <property type="entry name" value="UDP-Glc/GDP-Man_DH_dimer"/>
</dbReference>
<dbReference type="InterPro" id="IPR013328">
    <property type="entry name" value="6PGD_dom2"/>
</dbReference>
<dbReference type="PANTHER" id="PTHR43750:SF2">
    <property type="entry name" value="UDP-GLUCOSE 6-DEHYDROGENASE"/>
    <property type="match status" value="1"/>
</dbReference>
<feature type="binding site" evidence="10">
    <location>
        <begin position="143"/>
        <end position="146"/>
    </location>
    <ligand>
        <name>substrate</name>
    </ligand>
</feature>
<feature type="binding site" evidence="10">
    <location>
        <position position="198"/>
    </location>
    <ligand>
        <name>substrate</name>
    </ligand>
</feature>
<feature type="binding site" evidence="10">
    <location>
        <position position="308"/>
    </location>
    <ligand>
        <name>substrate</name>
    </ligand>
</feature>
<dbReference type="GO" id="GO:0000271">
    <property type="term" value="P:polysaccharide biosynthetic process"/>
    <property type="evidence" value="ECO:0007669"/>
    <property type="project" value="InterPro"/>
</dbReference>
<evidence type="ECO:0000256" key="3">
    <source>
        <dbReference type="ARBA" id="ARBA00012954"/>
    </source>
</evidence>
<dbReference type="SMART" id="SM00984">
    <property type="entry name" value="UDPG_MGDP_dh_C"/>
    <property type="match status" value="1"/>
</dbReference>
<dbReference type="EC" id="1.1.1.22" evidence="3 8"/>
<protein>
    <recommendedName>
        <fullName evidence="4 8">UDP-glucose 6-dehydrogenase</fullName>
        <ecNumber evidence="3 8">1.1.1.22</ecNumber>
    </recommendedName>
</protein>
<evidence type="ECO:0000256" key="1">
    <source>
        <dbReference type="ARBA" id="ARBA00004701"/>
    </source>
</evidence>